<dbReference type="PANTHER" id="PTHR43791">
    <property type="entry name" value="PERMEASE-RELATED"/>
    <property type="match status" value="1"/>
</dbReference>
<feature type="transmembrane region" description="Helical" evidence="6">
    <location>
        <begin position="112"/>
        <end position="132"/>
    </location>
</feature>
<dbReference type="GO" id="GO:0022857">
    <property type="term" value="F:transmembrane transporter activity"/>
    <property type="evidence" value="ECO:0007669"/>
    <property type="project" value="InterPro"/>
</dbReference>
<evidence type="ECO:0000256" key="6">
    <source>
        <dbReference type="SAM" id="Phobius"/>
    </source>
</evidence>
<accession>A0A9Q9AKG1</accession>
<keyword evidence="3 6" id="KW-0812">Transmembrane</keyword>
<dbReference type="Proteomes" id="UP001056384">
    <property type="component" value="Chromosome 3"/>
</dbReference>
<gene>
    <name evidence="7" type="ORF">Slin15195_G039940</name>
</gene>
<evidence type="ECO:0000313" key="8">
    <source>
        <dbReference type="Proteomes" id="UP001056384"/>
    </source>
</evidence>
<dbReference type="SUPFAM" id="SSF103473">
    <property type="entry name" value="MFS general substrate transporter"/>
    <property type="match status" value="1"/>
</dbReference>
<comment type="subcellular location">
    <subcellularLocation>
        <location evidence="1">Membrane</location>
        <topology evidence="1">Multi-pass membrane protein</topology>
    </subcellularLocation>
</comment>
<feature type="transmembrane region" description="Helical" evidence="6">
    <location>
        <begin position="152"/>
        <end position="170"/>
    </location>
</feature>
<evidence type="ECO:0000313" key="7">
    <source>
        <dbReference type="EMBL" id="USW50675.1"/>
    </source>
</evidence>
<keyword evidence="2" id="KW-0813">Transport</keyword>
<evidence type="ECO:0000256" key="1">
    <source>
        <dbReference type="ARBA" id="ARBA00004141"/>
    </source>
</evidence>
<sequence length="173" mass="19426">MGKPIMWMFAWQNCSGVVGSLLAYGISYLIGVCGMSAWRWVYLLEGIFTILLAVVVWFTLPDYPKSPRSGKWLPVREQEYLEVRLSENAPLTEESAFDKDQVSAALKELRTYAFMLNQLLINLGGYGLSWYLPTITTNLGFAGLPRNQLLNIPPAAASVIAIIARVFFLIERT</sequence>
<feature type="transmembrane region" description="Helical" evidence="6">
    <location>
        <begin position="37"/>
        <end position="60"/>
    </location>
</feature>
<name>A0A9Q9AKG1_9PEZI</name>
<protein>
    <submittedName>
        <fullName evidence="7">Major facilitator superfamily, MFS transporter superfamily</fullName>
    </submittedName>
</protein>
<reference evidence="7" key="1">
    <citation type="submission" date="2022-06" db="EMBL/GenBank/DDBJ databases">
        <title>Complete genome sequences of two strains of the flax pathogen Septoria linicola.</title>
        <authorList>
            <person name="Lapalu N."/>
            <person name="Simon A."/>
            <person name="Demenou B."/>
            <person name="Paumier D."/>
            <person name="Guillot M.-P."/>
            <person name="Gout L."/>
            <person name="Valade R."/>
        </authorList>
    </citation>
    <scope>NUCLEOTIDE SEQUENCE</scope>
    <source>
        <strain evidence="7">SE15195</strain>
    </source>
</reference>
<evidence type="ECO:0000256" key="3">
    <source>
        <dbReference type="ARBA" id="ARBA00022692"/>
    </source>
</evidence>
<keyword evidence="4 6" id="KW-1133">Transmembrane helix</keyword>
<feature type="transmembrane region" description="Helical" evidence="6">
    <location>
        <begin position="7"/>
        <end position="31"/>
    </location>
</feature>
<evidence type="ECO:0000256" key="5">
    <source>
        <dbReference type="ARBA" id="ARBA00023136"/>
    </source>
</evidence>
<organism evidence="7 8">
    <name type="scientific">Septoria linicola</name>
    <dbReference type="NCBI Taxonomy" id="215465"/>
    <lineage>
        <taxon>Eukaryota</taxon>
        <taxon>Fungi</taxon>
        <taxon>Dikarya</taxon>
        <taxon>Ascomycota</taxon>
        <taxon>Pezizomycotina</taxon>
        <taxon>Dothideomycetes</taxon>
        <taxon>Dothideomycetidae</taxon>
        <taxon>Mycosphaerellales</taxon>
        <taxon>Mycosphaerellaceae</taxon>
        <taxon>Septoria</taxon>
    </lineage>
</organism>
<evidence type="ECO:0000256" key="2">
    <source>
        <dbReference type="ARBA" id="ARBA00022448"/>
    </source>
</evidence>
<dbReference type="Gene3D" id="1.20.1250.20">
    <property type="entry name" value="MFS general substrate transporter like domains"/>
    <property type="match status" value="1"/>
</dbReference>
<keyword evidence="8" id="KW-1185">Reference proteome</keyword>
<dbReference type="InterPro" id="IPR011701">
    <property type="entry name" value="MFS"/>
</dbReference>
<evidence type="ECO:0000256" key="4">
    <source>
        <dbReference type="ARBA" id="ARBA00022989"/>
    </source>
</evidence>
<dbReference type="OrthoDB" id="2985014at2759"/>
<dbReference type="PANTHER" id="PTHR43791:SF91">
    <property type="entry name" value="MAJOR FACILITATOR SUPERFAMILY (MFS) PROFILE DOMAIN-CONTAINING PROTEIN-RELATED"/>
    <property type="match status" value="1"/>
</dbReference>
<dbReference type="Pfam" id="PF07690">
    <property type="entry name" value="MFS_1"/>
    <property type="match status" value="1"/>
</dbReference>
<dbReference type="InterPro" id="IPR036259">
    <property type="entry name" value="MFS_trans_sf"/>
</dbReference>
<keyword evidence="5 6" id="KW-0472">Membrane</keyword>
<dbReference type="GO" id="GO:0016020">
    <property type="term" value="C:membrane"/>
    <property type="evidence" value="ECO:0007669"/>
    <property type="project" value="UniProtKB-SubCell"/>
</dbReference>
<dbReference type="AlphaFoldDB" id="A0A9Q9AKG1"/>
<proteinExistence type="predicted"/>
<dbReference type="EMBL" id="CP099420">
    <property type="protein sequence ID" value="USW50675.1"/>
    <property type="molecule type" value="Genomic_DNA"/>
</dbReference>